<dbReference type="EMBL" id="KZ110598">
    <property type="protein sequence ID" value="OSX61760.1"/>
    <property type="molecule type" value="Genomic_DNA"/>
</dbReference>
<dbReference type="GeneID" id="36322640"/>
<feature type="compositionally biased region" description="Low complexity" evidence="1">
    <location>
        <begin position="1"/>
        <end position="17"/>
    </location>
</feature>
<evidence type="ECO:0000313" key="3">
    <source>
        <dbReference type="Proteomes" id="UP000194127"/>
    </source>
</evidence>
<name>A0A1X6MZT6_9APHY</name>
<dbReference type="Proteomes" id="UP000194127">
    <property type="component" value="Unassembled WGS sequence"/>
</dbReference>
<gene>
    <name evidence="2" type="ORF">POSPLADRAFT_1040176</name>
</gene>
<accession>A0A1X6MZT6</accession>
<evidence type="ECO:0000256" key="1">
    <source>
        <dbReference type="SAM" id="MobiDB-lite"/>
    </source>
</evidence>
<feature type="region of interest" description="Disordered" evidence="1">
    <location>
        <begin position="80"/>
        <end position="128"/>
    </location>
</feature>
<keyword evidence="3" id="KW-1185">Reference proteome</keyword>
<protein>
    <submittedName>
        <fullName evidence="2">Uncharacterized protein</fullName>
    </submittedName>
</protein>
<organism evidence="2 3">
    <name type="scientific">Postia placenta MAD-698-R-SB12</name>
    <dbReference type="NCBI Taxonomy" id="670580"/>
    <lineage>
        <taxon>Eukaryota</taxon>
        <taxon>Fungi</taxon>
        <taxon>Dikarya</taxon>
        <taxon>Basidiomycota</taxon>
        <taxon>Agaricomycotina</taxon>
        <taxon>Agaricomycetes</taxon>
        <taxon>Polyporales</taxon>
        <taxon>Adustoporiaceae</taxon>
        <taxon>Rhodonia</taxon>
    </lineage>
</organism>
<sequence length="128" mass="12833">MDAVSPSASTAGSAPAGDVIDLRSPAVSDGYTQFDEIVAEPREQSAGSVTVPVLFAPVPEPELASQEVLSTGALGAVASSVAPDQPTEATSAVGSSQAGALEVAGNPQHYKRAPSEDSTDSCRQDGCM</sequence>
<proteinExistence type="predicted"/>
<dbReference type="AlphaFoldDB" id="A0A1X6MZT6"/>
<reference evidence="2 3" key="1">
    <citation type="submission" date="2017-04" db="EMBL/GenBank/DDBJ databases">
        <title>Genome Sequence of the Model Brown-Rot Fungus Postia placenta SB12.</title>
        <authorList>
            <consortium name="DOE Joint Genome Institute"/>
            <person name="Gaskell J."/>
            <person name="Kersten P."/>
            <person name="Larrondo L.F."/>
            <person name="Canessa P."/>
            <person name="Martinez D."/>
            <person name="Hibbett D."/>
            <person name="Schmoll M."/>
            <person name="Kubicek C.P."/>
            <person name="Martinez A.T."/>
            <person name="Yadav J."/>
            <person name="Master E."/>
            <person name="Magnuson J.K."/>
            <person name="James T."/>
            <person name="Yaver D."/>
            <person name="Berka R."/>
            <person name="Labutti K."/>
            <person name="Lipzen A."/>
            <person name="Aerts A."/>
            <person name="Barry K."/>
            <person name="Henrissat B."/>
            <person name="Blanchette R."/>
            <person name="Grigoriev I."/>
            <person name="Cullen D."/>
        </authorList>
    </citation>
    <scope>NUCLEOTIDE SEQUENCE [LARGE SCALE GENOMIC DNA]</scope>
    <source>
        <strain evidence="2 3">MAD-698-R-SB12</strain>
    </source>
</reference>
<evidence type="ECO:0000313" key="2">
    <source>
        <dbReference type="EMBL" id="OSX61760.1"/>
    </source>
</evidence>
<feature type="compositionally biased region" description="Polar residues" evidence="1">
    <location>
        <begin position="87"/>
        <end position="98"/>
    </location>
</feature>
<dbReference type="RefSeq" id="XP_024338554.1">
    <property type="nucleotide sequence ID" value="XM_024477690.1"/>
</dbReference>
<feature type="region of interest" description="Disordered" evidence="1">
    <location>
        <begin position="1"/>
        <end position="24"/>
    </location>
</feature>